<comment type="caution">
    <text evidence="14">The sequence shown here is derived from an EMBL/GenBank/DDBJ whole genome shotgun (WGS) entry which is preliminary data.</text>
</comment>
<comment type="similarity">
    <text evidence="3">Belongs to the WhiB family.</text>
</comment>
<reference evidence="14 15" key="1">
    <citation type="submission" date="2024-09" db="EMBL/GenBank/DDBJ databases">
        <authorList>
            <person name="Sun Q."/>
            <person name="Mori K."/>
        </authorList>
    </citation>
    <scope>NUCLEOTIDE SEQUENCE [LARGE SCALE GENOMIC DNA]</scope>
    <source>
        <strain evidence="14 15">JCM 15389</strain>
    </source>
</reference>
<feature type="domain" description="4Fe-4S Wbl-type" evidence="13">
    <location>
        <begin position="28"/>
        <end position="87"/>
    </location>
</feature>
<evidence type="ECO:0000256" key="5">
    <source>
        <dbReference type="ARBA" id="ARBA00022723"/>
    </source>
</evidence>
<evidence type="ECO:0000313" key="15">
    <source>
        <dbReference type="Proteomes" id="UP001589788"/>
    </source>
</evidence>
<dbReference type="PROSITE" id="PS51674">
    <property type="entry name" value="4FE4S_WBL"/>
    <property type="match status" value="1"/>
</dbReference>
<keyword evidence="4" id="KW-0004">4Fe-4S</keyword>
<feature type="region of interest" description="Disordered" evidence="12">
    <location>
        <begin position="1"/>
        <end position="21"/>
    </location>
</feature>
<dbReference type="EMBL" id="JBHLYQ010000010">
    <property type="protein sequence ID" value="MFC0080943.1"/>
    <property type="molecule type" value="Genomic_DNA"/>
</dbReference>
<evidence type="ECO:0000256" key="3">
    <source>
        <dbReference type="ARBA" id="ARBA00006597"/>
    </source>
</evidence>
<evidence type="ECO:0000313" key="14">
    <source>
        <dbReference type="EMBL" id="MFC0080943.1"/>
    </source>
</evidence>
<evidence type="ECO:0000256" key="12">
    <source>
        <dbReference type="SAM" id="MobiDB-lite"/>
    </source>
</evidence>
<sequence>MAIAIHSTPRALDAPRKESTGGWRDLAACRGMSPGVFHDRRQEHEALRVCARCPVAEPCLWQAMVHEQATGIRAGVWGQTTPAQRDAIWELLRGRGLRARDLLDAEAAWWARKLRGRGVA</sequence>
<dbReference type="Pfam" id="PF02467">
    <property type="entry name" value="Whib"/>
    <property type="match status" value="1"/>
</dbReference>
<gene>
    <name evidence="14" type="ORF">ACFFRE_02065</name>
</gene>
<keyword evidence="15" id="KW-1185">Reference proteome</keyword>
<keyword evidence="5" id="KW-0479">Metal-binding</keyword>
<comment type="subcellular location">
    <subcellularLocation>
        <location evidence="2">Cytoplasm</location>
    </subcellularLocation>
</comment>
<comment type="cofactor">
    <cofactor evidence="1">
        <name>[4Fe-4S] cluster</name>
        <dbReference type="ChEBI" id="CHEBI:49883"/>
    </cofactor>
</comment>
<dbReference type="RefSeq" id="WP_377787680.1">
    <property type="nucleotide sequence ID" value="NZ_JBHLYQ010000010.1"/>
</dbReference>
<evidence type="ECO:0000256" key="10">
    <source>
        <dbReference type="ARBA" id="ARBA00023157"/>
    </source>
</evidence>
<keyword evidence="10" id="KW-1015">Disulfide bond</keyword>
<evidence type="ECO:0000256" key="11">
    <source>
        <dbReference type="ARBA" id="ARBA00023163"/>
    </source>
</evidence>
<evidence type="ECO:0000256" key="9">
    <source>
        <dbReference type="ARBA" id="ARBA00023125"/>
    </source>
</evidence>
<evidence type="ECO:0000256" key="6">
    <source>
        <dbReference type="ARBA" id="ARBA00023004"/>
    </source>
</evidence>
<dbReference type="InterPro" id="IPR034768">
    <property type="entry name" value="4FE4S_WBL"/>
</dbReference>
<proteinExistence type="inferred from homology"/>
<evidence type="ECO:0000256" key="7">
    <source>
        <dbReference type="ARBA" id="ARBA00023014"/>
    </source>
</evidence>
<keyword evidence="9" id="KW-0238">DNA-binding</keyword>
<keyword evidence="8" id="KW-0805">Transcription regulation</keyword>
<evidence type="ECO:0000256" key="8">
    <source>
        <dbReference type="ARBA" id="ARBA00023015"/>
    </source>
</evidence>
<dbReference type="Proteomes" id="UP001589788">
    <property type="component" value="Unassembled WGS sequence"/>
</dbReference>
<name>A0ABV6BZT5_9ACTN</name>
<keyword evidence="11" id="KW-0804">Transcription</keyword>
<dbReference type="InterPro" id="IPR003482">
    <property type="entry name" value="Whib"/>
</dbReference>
<keyword evidence="6" id="KW-0408">Iron</keyword>
<evidence type="ECO:0000256" key="1">
    <source>
        <dbReference type="ARBA" id="ARBA00001966"/>
    </source>
</evidence>
<organism evidence="14 15">
    <name type="scientific">Aciditerrimonas ferrireducens</name>
    <dbReference type="NCBI Taxonomy" id="667306"/>
    <lineage>
        <taxon>Bacteria</taxon>
        <taxon>Bacillati</taxon>
        <taxon>Actinomycetota</taxon>
        <taxon>Acidimicrobiia</taxon>
        <taxon>Acidimicrobiales</taxon>
        <taxon>Acidimicrobiaceae</taxon>
        <taxon>Aciditerrimonas</taxon>
    </lineage>
</organism>
<evidence type="ECO:0000256" key="2">
    <source>
        <dbReference type="ARBA" id="ARBA00004496"/>
    </source>
</evidence>
<evidence type="ECO:0000256" key="4">
    <source>
        <dbReference type="ARBA" id="ARBA00022485"/>
    </source>
</evidence>
<dbReference type="PANTHER" id="PTHR38839">
    <property type="entry name" value="TRANSCRIPTIONAL REGULATOR WHID-RELATED"/>
    <property type="match status" value="1"/>
</dbReference>
<keyword evidence="7" id="KW-0411">Iron-sulfur</keyword>
<protein>
    <submittedName>
        <fullName evidence="14">WhiB family transcriptional regulator</fullName>
    </submittedName>
</protein>
<evidence type="ECO:0000259" key="13">
    <source>
        <dbReference type="PROSITE" id="PS51674"/>
    </source>
</evidence>
<accession>A0ABV6BZT5</accession>